<proteinExistence type="predicted"/>
<protein>
    <submittedName>
        <fullName evidence="2">Transmembrane protein</fullName>
    </submittedName>
</protein>
<reference evidence="1 3" key="1">
    <citation type="submission" date="2015-11" db="EMBL/GenBank/DDBJ databases">
        <title>Genomic analysis of 38 Legionella species identifies large and diverse effector repertoires.</title>
        <authorList>
            <person name="Burstein D."/>
            <person name="Amaro F."/>
            <person name="Zusman T."/>
            <person name="Lifshitz Z."/>
            <person name="Cohen O."/>
            <person name="Gilbert J.A."/>
            <person name="Pupko T."/>
            <person name="Shuman H.A."/>
            <person name="Segal G."/>
        </authorList>
    </citation>
    <scope>NUCLEOTIDE SEQUENCE [LARGE SCALE GENOMIC DNA]</scope>
    <source>
        <strain evidence="1 3">Lyon 8420412</strain>
    </source>
</reference>
<dbReference type="Proteomes" id="UP000054691">
    <property type="component" value="Unassembled WGS sequence"/>
</dbReference>
<name>A0A378JEI3_9GAMM</name>
<dbReference type="OrthoDB" id="5734946at2"/>
<evidence type="ECO:0000313" key="4">
    <source>
        <dbReference type="Proteomes" id="UP000254476"/>
    </source>
</evidence>
<dbReference type="EMBL" id="UGOB01000001">
    <property type="protein sequence ID" value="STX45438.1"/>
    <property type="molecule type" value="Genomic_DNA"/>
</dbReference>
<dbReference type="Pfam" id="PF16137">
    <property type="entry name" value="DUF4845"/>
    <property type="match status" value="1"/>
</dbReference>
<dbReference type="AlphaFoldDB" id="A0A378JEI3"/>
<dbReference type="InterPro" id="IPR032314">
    <property type="entry name" value="DUF4845"/>
</dbReference>
<organism evidence="2 4">
    <name type="scientific">Legionella gratiana</name>
    <dbReference type="NCBI Taxonomy" id="45066"/>
    <lineage>
        <taxon>Bacteria</taxon>
        <taxon>Pseudomonadati</taxon>
        <taxon>Pseudomonadota</taxon>
        <taxon>Gammaproteobacteria</taxon>
        <taxon>Legionellales</taxon>
        <taxon>Legionellaceae</taxon>
        <taxon>Legionella</taxon>
    </lineage>
</organism>
<dbReference type="Proteomes" id="UP000254476">
    <property type="component" value="Unassembled WGS sequence"/>
</dbReference>
<evidence type="ECO:0000313" key="1">
    <source>
        <dbReference type="EMBL" id="KTD11761.1"/>
    </source>
</evidence>
<keyword evidence="3" id="KW-1185">Reference proteome</keyword>
<keyword evidence="2" id="KW-0472">Membrane</keyword>
<sequence>MHKQQGMTFIGVLLTIVAIVMAATVIMRVIPVYLQYYSIIKSVDELNAIPIASLTGDSMQDINELRSVLDKHLDINGIKSLNGNQLTIEPIGTNKFMVRLKYQVIKPLVYNVSLLFDFNHTEEVVPGSEN</sequence>
<gene>
    <name evidence="1" type="ORF">Lgra_1219</name>
    <name evidence="2" type="ORF">NCTC12388_02173</name>
</gene>
<dbReference type="EMBL" id="LNYE01000020">
    <property type="protein sequence ID" value="KTD11761.1"/>
    <property type="molecule type" value="Genomic_DNA"/>
</dbReference>
<evidence type="ECO:0000313" key="2">
    <source>
        <dbReference type="EMBL" id="STX45438.1"/>
    </source>
</evidence>
<reference evidence="2 4" key="2">
    <citation type="submission" date="2018-06" db="EMBL/GenBank/DDBJ databases">
        <authorList>
            <consortium name="Pathogen Informatics"/>
            <person name="Doyle S."/>
        </authorList>
    </citation>
    <scope>NUCLEOTIDE SEQUENCE [LARGE SCALE GENOMIC DNA]</scope>
    <source>
        <strain evidence="2 4">NCTC12388</strain>
    </source>
</reference>
<dbReference type="STRING" id="45066.Lgra_1219"/>
<evidence type="ECO:0000313" key="3">
    <source>
        <dbReference type="Proteomes" id="UP000054691"/>
    </source>
</evidence>
<accession>A0A378JEI3</accession>
<keyword evidence="2" id="KW-0812">Transmembrane</keyword>
<dbReference type="RefSeq" id="WP_058498377.1">
    <property type="nucleotide sequence ID" value="NZ_CAAAHW010000016.1"/>
</dbReference>